<dbReference type="KEGG" id="gfo:GFO_2071"/>
<evidence type="ECO:0000313" key="3">
    <source>
        <dbReference type="EMBL" id="CAL67036.1"/>
    </source>
</evidence>
<dbReference type="HOGENOM" id="CLU_107918_2_1_10"/>
<dbReference type="Proteomes" id="UP000000755">
    <property type="component" value="Chromosome"/>
</dbReference>
<organism evidence="3 4">
    <name type="scientific">Christiangramia forsetii (strain DSM 17595 / CGMCC 1.15422 / KT0803)</name>
    <name type="common">Gramella forsetii</name>
    <dbReference type="NCBI Taxonomy" id="411154"/>
    <lineage>
        <taxon>Bacteria</taxon>
        <taxon>Pseudomonadati</taxon>
        <taxon>Bacteroidota</taxon>
        <taxon>Flavobacteriia</taxon>
        <taxon>Flavobacteriales</taxon>
        <taxon>Flavobacteriaceae</taxon>
        <taxon>Christiangramia</taxon>
    </lineage>
</organism>
<keyword evidence="1" id="KW-0732">Signal</keyword>
<dbReference type="STRING" id="411154.GFO_2071"/>
<feature type="chain" id="PRO_5002626729" description="DUF2059 domain-containing protein" evidence="1">
    <location>
        <begin position="30"/>
        <end position="144"/>
    </location>
</feature>
<dbReference type="AlphaFoldDB" id="A0M341"/>
<proteinExistence type="predicted"/>
<evidence type="ECO:0000313" key="4">
    <source>
        <dbReference type="Proteomes" id="UP000000755"/>
    </source>
</evidence>
<dbReference type="eggNOG" id="COG3184">
    <property type="taxonomic scope" value="Bacteria"/>
</dbReference>
<dbReference type="InterPro" id="IPR018637">
    <property type="entry name" value="DUF2059"/>
</dbReference>
<evidence type="ECO:0000256" key="1">
    <source>
        <dbReference type="SAM" id="SignalP"/>
    </source>
</evidence>
<reference evidence="3 4" key="1">
    <citation type="journal article" date="2006" name="Environ. Microbiol.">
        <title>Whole genome analysis of the marine Bacteroidetes'Gramella forsetii' reveals adaptations to degradation of polymeric organic matter.</title>
        <authorList>
            <person name="Bauer M."/>
            <person name="Kube M."/>
            <person name="Teeling H."/>
            <person name="Richter M."/>
            <person name="Lombardot T."/>
            <person name="Allers E."/>
            <person name="Wuerdemann C.A."/>
            <person name="Quast C."/>
            <person name="Kuhl H."/>
            <person name="Knaust F."/>
            <person name="Woebken D."/>
            <person name="Bischof K."/>
            <person name="Mussmann M."/>
            <person name="Choudhuri J.V."/>
            <person name="Meyer F."/>
            <person name="Reinhardt R."/>
            <person name="Amann R.I."/>
            <person name="Gloeckner F.O."/>
        </authorList>
    </citation>
    <scope>NUCLEOTIDE SEQUENCE [LARGE SCALE GENOMIC DNA]</scope>
    <source>
        <strain evidence="3 4">KT0803</strain>
    </source>
</reference>
<feature type="domain" description="DUF2059" evidence="2">
    <location>
        <begin position="83"/>
        <end position="137"/>
    </location>
</feature>
<feature type="signal peptide" evidence="1">
    <location>
        <begin position="1"/>
        <end position="29"/>
    </location>
</feature>
<protein>
    <recommendedName>
        <fullName evidence="2">DUF2059 domain-containing protein</fullName>
    </recommendedName>
</protein>
<name>A0M341_CHRFK</name>
<dbReference type="Pfam" id="PF09832">
    <property type="entry name" value="DUF2059"/>
    <property type="match status" value="1"/>
</dbReference>
<gene>
    <name evidence="3" type="ordered locus">GFO_2071</name>
</gene>
<sequence>MMKIYNLKPIMKKIIFTLSILAISLTSFAQEADSFEGKAVKLIKLTAGQQFDIMTEPIVEMVPEEDREAFKKELAESTQGLYKKMATVYTESFTEEEIDEILEFYATPIGKKMVAVTPELTKKGMEIGQAWGMELQPLMAKYMK</sequence>
<dbReference type="EMBL" id="CU207366">
    <property type="protein sequence ID" value="CAL67036.1"/>
    <property type="molecule type" value="Genomic_DNA"/>
</dbReference>
<accession>A0M341</accession>
<evidence type="ECO:0000259" key="2">
    <source>
        <dbReference type="Pfam" id="PF09832"/>
    </source>
</evidence>